<evidence type="ECO:0000256" key="2">
    <source>
        <dbReference type="ARBA" id="ARBA00022475"/>
    </source>
</evidence>
<dbReference type="InterPro" id="IPR003856">
    <property type="entry name" value="LPS_length_determ_N"/>
</dbReference>
<keyword evidence="10" id="KW-1185">Reference proteome</keyword>
<dbReference type="Pfam" id="PF02706">
    <property type="entry name" value="Wzz"/>
    <property type="match status" value="1"/>
</dbReference>
<evidence type="ECO:0000256" key="4">
    <source>
        <dbReference type="ARBA" id="ARBA00022989"/>
    </source>
</evidence>
<feature type="transmembrane region" description="Helical" evidence="6">
    <location>
        <begin position="35"/>
        <end position="57"/>
    </location>
</feature>
<protein>
    <submittedName>
        <fullName evidence="9">LPS biosynthesis protein</fullName>
    </submittedName>
</protein>
<keyword evidence="2" id="KW-1003">Cell membrane</keyword>
<dbReference type="RefSeq" id="WP_055732164.1">
    <property type="nucleotide sequence ID" value="NZ_BMDY01000004.1"/>
</dbReference>
<evidence type="ECO:0000256" key="6">
    <source>
        <dbReference type="SAM" id="Phobius"/>
    </source>
</evidence>
<gene>
    <name evidence="9" type="ORF">GCM10007414_09800</name>
</gene>
<dbReference type="EMBL" id="BMDY01000004">
    <property type="protein sequence ID" value="GGA98813.1"/>
    <property type="molecule type" value="Genomic_DNA"/>
</dbReference>
<feature type="transmembrane region" description="Helical" evidence="6">
    <location>
        <begin position="294"/>
        <end position="321"/>
    </location>
</feature>
<proteinExistence type="predicted"/>
<reference evidence="10" key="1">
    <citation type="journal article" date="2019" name="Int. J. Syst. Evol. Microbiol.">
        <title>The Global Catalogue of Microorganisms (GCM) 10K type strain sequencing project: providing services to taxonomists for standard genome sequencing and annotation.</title>
        <authorList>
            <consortium name="The Broad Institute Genomics Platform"/>
            <consortium name="The Broad Institute Genome Sequencing Center for Infectious Disease"/>
            <person name="Wu L."/>
            <person name="Ma J."/>
        </authorList>
    </citation>
    <scope>NUCLEOTIDE SEQUENCE [LARGE SCALE GENOMIC DNA]</scope>
    <source>
        <strain evidence="10">CGMCC 1.10131</strain>
    </source>
</reference>
<evidence type="ECO:0000256" key="3">
    <source>
        <dbReference type="ARBA" id="ARBA00022692"/>
    </source>
</evidence>
<comment type="subcellular location">
    <subcellularLocation>
        <location evidence="1">Cell membrane</location>
        <topology evidence="1">Multi-pass membrane protein</topology>
    </subcellularLocation>
</comment>
<dbReference type="InterPro" id="IPR050445">
    <property type="entry name" value="Bact_polysacc_biosynth/exp"/>
</dbReference>
<feature type="domain" description="Polysaccharide chain length determinant N-terminal" evidence="7">
    <location>
        <begin position="25"/>
        <end position="122"/>
    </location>
</feature>
<evidence type="ECO:0000256" key="5">
    <source>
        <dbReference type="ARBA" id="ARBA00023136"/>
    </source>
</evidence>
<keyword evidence="5 6" id="KW-0472">Membrane</keyword>
<organism evidence="9 10">
    <name type="scientific">Agarivorans gilvus</name>
    <dbReference type="NCBI Taxonomy" id="680279"/>
    <lineage>
        <taxon>Bacteria</taxon>
        <taxon>Pseudomonadati</taxon>
        <taxon>Pseudomonadota</taxon>
        <taxon>Gammaproteobacteria</taxon>
        <taxon>Alteromonadales</taxon>
        <taxon>Alteromonadaceae</taxon>
        <taxon>Agarivorans</taxon>
    </lineage>
</organism>
<dbReference type="InterPro" id="IPR032807">
    <property type="entry name" value="GNVR"/>
</dbReference>
<name>A0ABQ1I050_9ALTE</name>
<dbReference type="Pfam" id="PF13807">
    <property type="entry name" value="GNVR"/>
    <property type="match status" value="1"/>
</dbReference>
<keyword evidence="4 6" id="KW-1133">Transmembrane helix</keyword>
<evidence type="ECO:0000256" key="1">
    <source>
        <dbReference type="ARBA" id="ARBA00004651"/>
    </source>
</evidence>
<evidence type="ECO:0000259" key="8">
    <source>
        <dbReference type="Pfam" id="PF13807"/>
    </source>
</evidence>
<dbReference type="Proteomes" id="UP000651977">
    <property type="component" value="Unassembled WGS sequence"/>
</dbReference>
<dbReference type="PANTHER" id="PTHR32309:SF13">
    <property type="entry name" value="FERRIC ENTEROBACTIN TRANSPORT PROTEIN FEPE"/>
    <property type="match status" value="1"/>
</dbReference>
<sequence length="329" mass="36345">MTNISIDTDATIYQQKQIINNEDVFDLSLIVEKLWAGKIVILLTALAFSLAATFYAIKLPNVYRSSVLLAPTENASDNLGGMASQLGGLASFAGLNLNGSNAIDKTTLSLEVLRSRLFISSFVEKHSLKADIMAPLLWDFDNGELIYNAELYDEKNGVWVRKVDFPLKAEPSNQEIHEVFLKNMLEVSKNKDTGLITLSISHISPIIAQLIVSELVVDINSTMKSRTIEETQNNINYLQTQLDKTAVSQMQNVFYQLIEEQTKTMMLAEANDSYVFSVVDPAVIPEIKSSPNRALICILGAILGIVLGIVLILLHGVFSYLKSLSKEGN</sequence>
<dbReference type="PANTHER" id="PTHR32309">
    <property type="entry name" value="TYROSINE-PROTEIN KINASE"/>
    <property type="match status" value="1"/>
</dbReference>
<feature type="domain" description="Tyrosine-protein kinase G-rich" evidence="8">
    <location>
        <begin position="247"/>
        <end position="314"/>
    </location>
</feature>
<evidence type="ECO:0000313" key="9">
    <source>
        <dbReference type="EMBL" id="GGA98813.1"/>
    </source>
</evidence>
<accession>A0ABQ1I050</accession>
<comment type="caution">
    <text evidence="9">The sequence shown here is derived from an EMBL/GenBank/DDBJ whole genome shotgun (WGS) entry which is preliminary data.</text>
</comment>
<keyword evidence="3 6" id="KW-0812">Transmembrane</keyword>
<evidence type="ECO:0000313" key="10">
    <source>
        <dbReference type="Proteomes" id="UP000651977"/>
    </source>
</evidence>
<evidence type="ECO:0000259" key="7">
    <source>
        <dbReference type="Pfam" id="PF02706"/>
    </source>
</evidence>